<dbReference type="CTD" id="57001"/>
<dbReference type="CDD" id="cd20270">
    <property type="entry name" value="Complex1_LYR_SDHAF3_LYRM10"/>
    <property type="match status" value="1"/>
</dbReference>
<dbReference type="InterPro" id="IPR008381">
    <property type="entry name" value="SDHAF3/Sdh7"/>
</dbReference>
<dbReference type="KEGG" id="csol:105364989"/>
<evidence type="ECO:0000313" key="8">
    <source>
        <dbReference type="RefSeq" id="XP_011501374.1"/>
    </source>
</evidence>
<dbReference type="GeneID" id="105364989"/>
<dbReference type="Pfam" id="PF13233">
    <property type="entry name" value="Complex1_LYR_2"/>
    <property type="match status" value="1"/>
</dbReference>
<dbReference type="AlphaFoldDB" id="A0AAJ7DYS2"/>
<evidence type="ECO:0000313" key="7">
    <source>
        <dbReference type="Proteomes" id="UP000695007"/>
    </source>
</evidence>
<sequence length="116" mass="13874">MLTSWTHVQRVSRLYKMILRLHRSLPKDIKELGDVYVKSEFKRHKKCNSYEADVFIKEWMDYALSLSDQLNIRNSLNAKSLGKSLKKEDFEILRDEQIYQLYELMKAATQEQSKNE</sequence>
<dbReference type="GO" id="GO:0034553">
    <property type="term" value="P:mitochondrial respiratory chain complex II assembly"/>
    <property type="evidence" value="ECO:0007669"/>
    <property type="project" value="UniProtKB-UniRule"/>
</dbReference>
<comment type="subcellular location">
    <subcellularLocation>
        <location evidence="1 6">Mitochondrion matrix</location>
    </subcellularLocation>
</comment>
<keyword evidence="5 6" id="KW-0143">Chaperone</keyword>
<comment type="function">
    <text evidence="6">Plays an essential role in the assembly of succinate dehydrogenase (SDH), an enzyme complex (also referred to as respiratory complex II) that is a component of both the tricarboxylic acid (TCA) cycle and the mitochondrial electron transport chain, and which couples the oxidation of succinate to fumarate with the reduction of ubiquinone (coenzyme Q) to ubiquinol. Promotes maturation of the iron-sulfur protein subunit of the SDH catalytic dimer, protecting it from the deleterious effects of oxidants. May act together with SDHAF1.</text>
</comment>
<evidence type="ECO:0000256" key="1">
    <source>
        <dbReference type="ARBA" id="ARBA00004305"/>
    </source>
</evidence>
<evidence type="ECO:0000256" key="4">
    <source>
        <dbReference type="ARBA" id="ARBA00023128"/>
    </source>
</evidence>
<accession>A0AAJ7DYS2</accession>
<keyword evidence="3" id="KW-0809">Transit peptide</keyword>
<comment type="subunit">
    <text evidence="6">Interacts with the iron-sulfur protein subunit within the SDH catalytic dimer.</text>
</comment>
<dbReference type="RefSeq" id="XP_011501374.1">
    <property type="nucleotide sequence ID" value="XM_011503072.1"/>
</dbReference>
<reference evidence="8" key="1">
    <citation type="submission" date="2025-08" db="UniProtKB">
        <authorList>
            <consortium name="RefSeq"/>
        </authorList>
    </citation>
    <scope>IDENTIFICATION</scope>
</reference>
<protein>
    <recommendedName>
        <fullName evidence="6">Succinate dehydrogenase assembly factor 3</fullName>
        <shortName evidence="6">SDH assembly factor 3</shortName>
        <shortName evidence="6">SDHAF3</shortName>
    </recommendedName>
</protein>
<evidence type="ECO:0000256" key="2">
    <source>
        <dbReference type="ARBA" id="ARBA00006020"/>
    </source>
</evidence>
<comment type="similarity">
    <text evidence="2 6">Belongs to the complex I LYR family. SDHAF3 subfamily.</text>
</comment>
<organism evidence="7 8">
    <name type="scientific">Ceratosolen solmsi marchali</name>
    <dbReference type="NCBI Taxonomy" id="326594"/>
    <lineage>
        <taxon>Eukaryota</taxon>
        <taxon>Metazoa</taxon>
        <taxon>Ecdysozoa</taxon>
        <taxon>Arthropoda</taxon>
        <taxon>Hexapoda</taxon>
        <taxon>Insecta</taxon>
        <taxon>Pterygota</taxon>
        <taxon>Neoptera</taxon>
        <taxon>Endopterygota</taxon>
        <taxon>Hymenoptera</taxon>
        <taxon>Apocrita</taxon>
        <taxon>Proctotrupomorpha</taxon>
        <taxon>Chalcidoidea</taxon>
        <taxon>Agaonidae</taxon>
        <taxon>Agaoninae</taxon>
        <taxon>Ceratosolen</taxon>
    </lineage>
</organism>
<dbReference type="PANTHER" id="PTHR13137:SF6">
    <property type="entry name" value="SUCCINATE DEHYDROGENASE ASSEMBLY FACTOR 3, MITOCHONDRIAL"/>
    <property type="match status" value="1"/>
</dbReference>
<keyword evidence="4 6" id="KW-0496">Mitochondrion</keyword>
<gene>
    <name evidence="8" type="primary">LOC105364989</name>
</gene>
<dbReference type="Proteomes" id="UP000695007">
    <property type="component" value="Unplaced"/>
</dbReference>
<dbReference type="GO" id="GO:0005758">
    <property type="term" value="C:mitochondrial intermembrane space"/>
    <property type="evidence" value="ECO:0007669"/>
    <property type="project" value="TreeGrafter"/>
</dbReference>
<dbReference type="GO" id="GO:0006105">
    <property type="term" value="P:succinate metabolic process"/>
    <property type="evidence" value="ECO:0007669"/>
    <property type="project" value="TreeGrafter"/>
</dbReference>
<keyword evidence="7" id="KW-1185">Reference proteome</keyword>
<name>A0AAJ7DYS2_9HYME</name>
<evidence type="ECO:0000256" key="6">
    <source>
        <dbReference type="RuleBase" id="RU368039"/>
    </source>
</evidence>
<evidence type="ECO:0000256" key="3">
    <source>
        <dbReference type="ARBA" id="ARBA00022946"/>
    </source>
</evidence>
<dbReference type="GO" id="GO:0005759">
    <property type="term" value="C:mitochondrial matrix"/>
    <property type="evidence" value="ECO:0007669"/>
    <property type="project" value="UniProtKB-SubCell"/>
</dbReference>
<dbReference type="PANTHER" id="PTHR13137">
    <property type="entry name" value="DC11 ACN9 HOMOLOG"/>
    <property type="match status" value="1"/>
</dbReference>
<evidence type="ECO:0000256" key="5">
    <source>
        <dbReference type="ARBA" id="ARBA00023186"/>
    </source>
</evidence>
<proteinExistence type="inferred from homology"/>